<evidence type="ECO:0008006" key="5">
    <source>
        <dbReference type="Google" id="ProtNLM"/>
    </source>
</evidence>
<evidence type="ECO:0000313" key="3">
    <source>
        <dbReference type="EMBL" id="CAE7574477.1"/>
    </source>
</evidence>
<accession>A0A812UFC5</accession>
<dbReference type="SUPFAM" id="SSF56219">
    <property type="entry name" value="DNase I-like"/>
    <property type="match status" value="1"/>
</dbReference>
<evidence type="ECO:0000256" key="2">
    <source>
        <dbReference type="SAM" id="MobiDB-lite"/>
    </source>
</evidence>
<dbReference type="InterPro" id="IPR015034">
    <property type="entry name" value="Bles03"/>
</dbReference>
<feature type="compositionally biased region" description="Basic and acidic residues" evidence="2">
    <location>
        <begin position="20"/>
        <end position="35"/>
    </location>
</feature>
<dbReference type="InterPro" id="IPR023398">
    <property type="entry name" value="TIF_eIF4e-like"/>
</dbReference>
<name>A0A812UFC5_9DINO</name>
<dbReference type="Pfam" id="PF08939">
    <property type="entry name" value="Bles03"/>
    <property type="match status" value="1"/>
</dbReference>
<keyword evidence="4" id="KW-1185">Reference proteome</keyword>
<dbReference type="OrthoDB" id="438292at2759"/>
<feature type="region of interest" description="Disordered" evidence="2">
    <location>
        <begin position="20"/>
        <end position="61"/>
    </location>
</feature>
<proteinExistence type="inferred from homology"/>
<gene>
    <name evidence="3" type="ORF">SNEC2469_LOCUS16773</name>
</gene>
<organism evidence="3 4">
    <name type="scientific">Symbiodinium necroappetens</name>
    <dbReference type="NCBI Taxonomy" id="1628268"/>
    <lineage>
        <taxon>Eukaryota</taxon>
        <taxon>Sar</taxon>
        <taxon>Alveolata</taxon>
        <taxon>Dinophyceae</taxon>
        <taxon>Suessiales</taxon>
        <taxon>Symbiodiniaceae</taxon>
        <taxon>Symbiodinium</taxon>
    </lineage>
</organism>
<comment type="similarity">
    <text evidence="1">Belongs to the UPF0696 family.</text>
</comment>
<dbReference type="Gene3D" id="3.60.10.10">
    <property type="entry name" value="Endonuclease/exonuclease/phosphatase"/>
    <property type="match status" value="1"/>
</dbReference>
<comment type="caution">
    <text evidence="3">The sequence shown here is derived from an EMBL/GenBank/DDBJ whole genome shotgun (WGS) entry which is preliminary data.</text>
</comment>
<dbReference type="PANTHER" id="PTHR31977:SF1">
    <property type="entry name" value="UPF0696 PROTEIN C11ORF68"/>
    <property type="match status" value="1"/>
</dbReference>
<dbReference type="InterPro" id="IPR036691">
    <property type="entry name" value="Endo/exonu/phosph_ase_sf"/>
</dbReference>
<evidence type="ECO:0000256" key="1">
    <source>
        <dbReference type="ARBA" id="ARBA00010568"/>
    </source>
</evidence>
<dbReference type="Gene3D" id="3.30.760.10">
    <property type="entry name" value="RNA Cap, Translation Initiation Factor Eif4e"/>
    <property type="match status" value="1"/>
</dbReference>
<evidence type="ECO:0000313" key="4">
    <source>
        <dbReference type="Proteomes" id="UP000601435"/>
    </source>
</evidence>
<dbReference type="SUPFAM" id="SSF55418">
    <property type="entry name" value="eIF4e-like"/>
    <property type="match status" value="1"/>
</dbReference>
<protein>
    <recommendedName>
        <fullName evidence="5">Endonuclease/exonuclease/phosphatase domain-containing protein</fullName>
    </recommendedName>
</protein>
<sequence length="672" mass="74780">MPIICRVCGAAGEHLTVHCPDRQDPRPCDRQDPGEGKGGISKGRGKRGGATARGRGTGPSQEVYKEIVAEALASDEKPWIRHKCSDGEAATRRFMRIRPSAVDWTKFGWLFARGSQETTVQQKKNVGQLQADWKELSSRHDLSKTDLADGLKQLALRHGVHVGKWLFFLKPADMDRVWPALVWALSNAALGEGDCMKVGGGKEYVCCVYVRNCFDAEQAESLRRSLQDLLGGLVARVELVLKPDAYSYCGIYRGNPWKLSTSVASCMAVEEECVEVLLPILQEAKSLHHLGRRIMMMMQGLVEKDAAFILGYRSVVFCYSEFKRMHMANFGLLADLCVHGLITGTRLLDEMEQWLLTDSVRLPPPSTWAFVLQSLGNMAQRLADSHPRVSRSLDSFVQDCKVSPHSRLSILSLNVSSDEKQRELRTAVLLSALQQLREQLGPVVCCFQEVTRKVAMDVQRALPTWESSDPGDGSSIKGHGLLVMAPPELDARFSDHRLQSKDCKLVVAEFPGLAVGNVHLSGSPELRERQLADCAQVMQQWSDMLLVGDFSMNEDVLHRCVLQNQLPDFTDLWPVLRDESGITVRCQSNGKGQKRTDRALAKLPRWKPVDMQLMFDQPLVPGPFLLDVLPSMYSNVVHLKPEADTNATFVSDHLGLLTTIEQNPDVSRSQGS</sequence>
<reference evidence="3" key="1">
    <citation type="submission" date="2021-02" db="EMBL/GenBank/DDBJ databases">
        <authorList>
            <person name="Dougan E. K."/>
            <person name="Rhodes N."/>
            <person name="Thang M."/>
            <person name="Chan C."/>
        </authorList>
    </citation>
    <scope>NUCLEOTIDE SEQUENCE</scope>
</reference>
<dbReference type="AlphaFoldDB" id="A0A812UFC5"/>
<dbReference type="PANTHER" id="PTHR31977">
    <property type="entry name" value="UPF0696 PROTEIN C11ORF68"/>
    <property type="match status" value="1"/>
</dbReference>
<dbReference type="EMBL" id="CAJNJA010027364">
    <property type="protein sequence ID" value="CAE7574477.1"/>
    <property type="molecule type" value="Genomic_DNA"/>
</dbReference>
<dbReference type="Proteomes" id="UP000601435">
    <property type="component" value="Unassembled WGS sequence"/>
</dbReference>